<gene>
    <name evidence="2" type="ORF">NEOLI_005315</name>
</gene>
<proteinExistence type="predicted"/>
<protein>
    <recommendedName>
        <fullName evidence="4">Transmembrane protein</fullName>
    </recommendedName>
</protein>
<comment type="caution">
    <text evidence="2">The sequence shown here is derived from an EMBL/GenBank/DDBJ whole genome shotgun (WGS) entry which is preliminary data.</text>
</comment>
<accession>A0A1U7LKZ9</accession>
<feature type="transmembrane region" description="Helical" evidence="1">
    <location>
        <begin position="12"/>
        <end position="31"/>
    </location>
</feature>
<keyword evidence="3" id="KW-1185">Reference proteome</keyword>
<dbReference type="AlphaFoldDB" id="A0A1U7LKZ9"/>
<evidence type="ECO:0000313" key="2">
    <source>
        <dbReference type="EMBL" id="OLL23335.1"/>
    </source>
</evidence>
<name>A0A1U7LKZ9_NEOID</name>
<keyword evidence="1" id="KW-1133">Transmembrane helix</keyword>
<evidence type="ECO:0000256" key="1">
    <source>
        <dbReference type="SAM" id="Phobius"/>
    </source>
</evidence>
<dbReference type="Proteomes" id="UP000186594">
    <property type="component" value="Unassembled WGS sequence"/>
</dbReference>
<evidence type="ECO:0000313" key="3">
    <source>
        <dbReference type="Proteomes" id="UP000186594"/>
    </source>
</evidence>
<keyword evidence="1" id="KW-0472">Membrane</keyword>
<evidence type="ECO:0008006" key="4">
    <source>
        <dbReference type="Google" id="ProtNLM"/>
    </source>
</evidence>
<keyword evidence="1" id="KW-0812">Transmembrane</keyword>
<organism evidence="2 3">
    <name type="scientific">Neolecta irregularis (strain DAH-3)</name>
    <dbReference type="NCBI Taxonomy" id="1198029"/>
    <lineage>
        <taxon>Eukaryota</taxon>
        <taxon>Fungi</taxon>
        <taxon>Dikarya</taxon>
        <taxon>Ascomycota</taxon>
        <taxon>Taphrinomycotina</taxon>
        <taxon>Neolectales</taxon>
        <taxon>Neolectaceae</taxon>
        <taxon>Neolecta</taxon>
    </lineage>
</organism>
<reference evidence="2 3" key="1">
    <citation type="submission" date="2016-04" db="EMBL/GenBank/DDBJ databases">
        <title>Evolutionary innovation and constraint leading to complex multicellularity in the Ascomycota.</title>
        <authorList>
            <person name="Cisse O."/>
            <person name="Nguyen A."/>
            <person name="Hewitt D.A."/>
            <person name="Jedd G."/>
            <person name="Stajich J.E."/>
        </authorList>
    </citation>
    <scope>NUCLEOTIDE SEQUENCE [LARGE SCALE GENOMIC DNA]</scope>
    <source>
        <strain evidence="2 3">DAH-3</strain>
    </source>
</reference>
<dbReference type="EMBL" id="LXFE01001826">
    <property type="protein sequence ID" value="OLL23335.1"/>
    <property type="molecule type" value="Genomic_DNA"/>
</dbReference>
<sequence length="62" mass="7098">MLQLAPKHDKLLFLHVVVVFSDEFLIVFFFVRIDAFFFDFLGVIDFSSPGLAREDVDGVNFG</sequence>